<evidence type="ECO:0000313" key="5">
    <source>
        <dbReference type="Proteomes" id="UP000309450"/>
    </source>
</evidence>
<dbReference type="PANTHER" id="PTHR43420:SF44">
    <property type="entry name" value="ACETYLTRANSFERASE YPEA"/>
    <property type="match status" value="1"/>
</dbReference>
<sequence length="144" mass="15178">MPEAIPPDPLALAATHAAAFAGGERAWSAQEFGDLLAQSGVILCGDARAFVLGRVLLDEAEILTVATDPAFRRQGLARRALAAFQARAEAAGAARVFLEVAETNHAARALYTAAGYAKTGRRLGYYRQVDGARTDALLLARSLP</sequence>
<keyword evidence="2" id="KW-0012">Acyltransferase</keyword>
<keyword evidence="1 4" id="KW-0808">Transferase</keyword>
<evidence type="ECO:0000256" key="1">
    <source>
        <dbReference type="ARBA" id="ARBA00022679"/>
    </source>
</evidence>
<comment type="caution">
    <text evidence="4">The sequence shown here is derived from an EMBL/GenBank/DDBJ whole genome shotgun (WGS) entry which is preliminary data.</text>
</comment>
<organism evidence="4 5">
    <name type="scientific">Aliigemmobacter aestuarii</name>
    <dbReference type="NCBI Taxonomy" id="1445661"/>
    <lineage>
        <taxon>Bacteria</taxon>
        <taxon>Pseudomonadati</taxon>
        <taxon>Pseudomonadota</taxon>
        <taxon>Alphaproteobacteria</taxon>
        <taxon>Rhodobacterales</taxon>
        <taxon>Paracoccaceae</taxon>
        <taxon>Aliigemmobacter</taxon>
    </lineage>
</organism>
<evidence type="ECO:0000256" key="2">
    <source>
        <dbReference type="ARBA" id="ARBA00023315"/>
    </source>
</evidence>
<dbReference type="Pfam" id="PF00583">
    <property type="entry name" value="Acetyltransf_1"/>
    <property type="match status" value="1"/>
</dbReference>
<dbReference type="InterPro" id="IPR050680">
    <property type="entry name" value="YpeA/RimI_acetyltransf"/>
</dbReference>
<reference evidence="4 5" key="1">
    <citation type="submission" date="2019-04" db="EMBL/GenBank/DDBJ databases">
        <title>Draft genome sequence of Gemmobacter aestuarii sp. nov.</title>
        <authorList>
            <person name="Hameed A."/>
            <person name="Lin S.-Y."/>
            <person name="Shahina M."/>
            <person name="Lai W.-A."/>
            <person name="Young C.-C."/>
        </authorList>
    </citation>
    <scope>NUCLEOTIDE SEQUENCE [LARGE SCALE GENOMIC DNA]</scope>
    <source>
        <strain evidence="4 5">CC-PW-75</strain>
    </source>
</reference>
<dbReference type="RefSeq" id="WP_136393282.1">
    <property type="nucleotide sequence ID" value="NZ_SSND01000001.1"/>
</dbReference>
<keyword evidence="5" id="KW-1185">Reference proteome</keyword>
<protein>
    <submittedName>
        <fullName evidence="4">GNAT family N-acetyltransferase</fullName>
    </submittedName>
</protein>
<dbReference type="EMBL" id="SSND01000001">
    <property type="protein sequence ID" value="THD84904.1"/>
    <property type="molecule type" value="Genomic_DNA"/>
</dbReference>
<dbReference type="Proteomes" id="UP000309450">
    <property type="component" value="Unassembled WGS sequence"/>
</dbReference>
<evidence type="ECO:0000313" key="4">
    <source>
        <dbReference type="EMBL" id="THD84904.1"/>
    </source>
</evidence>
<proteinExistence type="predicted"/>
<dbReference type="InterPro" id="IPR000182">
    <property type="entry name" value="GNAT_dom"/>
</dbReference>
<gene>
    <name evidence="4" type="ORF">E7811_04055</name>
</gene>
<dbReference type="InterPro" id="IPR016181">
    <property type="entry name" value="Acyl_CoA_acyltransferase"/>
</dbReference>
<dbReference type="GO" id="GO:0016747">
    <property type="term" value="F:acyltransferase activity, transferring groups other than amino-acyl groups"/>
    <property type="evidence" value="ECO:0007669"/>
    <property type="project" value="InterPro"/>
</dbReference>
<dbReference type="PROSITE" id="PS51186">
    <property type="entry name" value="GNAT"/>
    <property type="match status" value="1"/>
</dbReference>
<accession>A0A4S3MS00</accession>
<feature type="domain" description="N-acetyltransferase" evidence="3">
    <location>
        <begin position="1"/>
        <end position="144"/>
    </location>
</feature>
<evidence type="ECO:0000259" key="3">
    <source>
        <dbReference type="PROSITE" id="PS51186"/>
    </source>
</evidence>
<name>A0A4S3MS00_9RHOB</name>
<dbReference type="Gene3D" id="3.40.630.30">
    <property type="match status" value="1"/>
</dbReference>
<dbReference type="AlphaFoldDB" id="A0A4S3MS00"/>
<dbReference type="OrthoDB" id="9804026at2"/>
<dbReference type="PANTHER" id="PTHR43420">
    <property type="entry name" value="ACETYLTRANSFERASE"/>
    <property type="match status" value="1"/>
</dbReference>
<dbReference type="SUPFAM" id="SSF55729">
    <property type="entry name" value="Acyl-CoA N-acyltransferases (Nat)"/>
    <property type="match status" value="1"/>
</dbReference>